<accession>A0A2K1PYX8</accession>
<dbReference type="EMBL" id="NPZB01000002">
    <property type="protein sequence ID" value="PNS07993.1"/>
    <property type="molecule type" value="Genomic_DNA"/>
</dbReference>
<dbReference type="AlphaFoldDB" id="A0A2K1PYX8"/>
<feature type="region of interest" description="Disordered" evidence="1">
    <location>
        <begin position="147"/>
        <end position="175"/>
    </location>
</feature>
<dbReference type="Proteomes" id="UP000236220">
    <property type="component" value="Unassembled WGS sequence"/>
</dbReference>
<evidence type="ECO:0000256" key="1">
    <source>
        <dbReference type="SAM" id="MobiDB-lite"/>
    </source>
</evidence>
<evidence type="ECO:0008006" key="4">
    <source>
        <dbReference type="Google" id="ProtNLM"/>
    </source>
</evidence>
<proteinExistence type="predicted"/>
<comment type="caution">
    <text evidence="2">The sequence shown here is derived from an EMBL/GenBank/DDBJ whole genome shotgun (WGS) entry which is preliminary data.</text>
</comment>
<feature type="compositionally biased region" description="Polar residues" evidence="1">
    <location>
        <begin position="166"/>
        <end position="175"/>
    </location>
</feature>
<organism evidence="2 3">
    <name type="scientific">Solilutibacter silvestris</name>
    <dbReference type="NCBI Taxonomy" id="1645665"/>
    <lineage>
        <taxon>Bacteria</taxon>
        <taxon>Pseudomonadati</taxon>
        <taxon>Pseudomonadota</taxon>
        <taxon>Gammaproteobacteria</taxon>
        <taxon>Lysobacterales</taxon>
        <taxon>Lysobacteraceae</taxon>
        <taxon>Solilutibacter</taxon>
    </lineage>
</organism>
<keyword evidence="3" id="KW-1185">Reference proteome</keyword>
<evidence type="ECO:0000313" key="2">
    <source>
        <dbReference type="EMBL" id="PNS07993.1"/>
    </source>
</evidence>
<dbReference type="SUPFAM" id="SSF56935">
    <property type="entry name" value="Porins"/>
    <property type="match status" value="1"/>
</dbReference>
<gene>
    <name evidence="2" type="ORF">Lysil_2169</name>
</gene>
<sequence>MRDSPVHHDLTVGLEYKRHPIGPMPNYRAANISTYGYAIPGAGKLPAFTRYNGSVNDKMDNGIALSFMVNNLTGKMAPRNDTYLGTSTAPYNSANFNLLGHSYYVQAHWDIGATKKSNAALLHSKEPRFGGVLFYELPYQLNVRRSDTTPARRSAINHPMPKTGAQGVSESCAKS</sequence>
<protein>
    <recommendedName>
        <fullName evidence="4">TonB dependent receptor</fullName>
    </recommendedName>
</protein>
<name>A0A2K1PYX8_9GAMM</name>
<evidence type="ECO:0000313" key="3">
    <source>
        <dbReference type="Proteomes" id="UP000236220"/>
    </source>
</evidence>
<reference evidence="2 3" key="1">
    <citation type="submission" date="2017-08" db="EMBL/GenBank/DDBJ databases">
        <title>Lysobacter sylvestris genome.</title>
        <authorList>
            <person name="Zhang D.-C."/>
            <person name="Albuquerque L."/>
            <person name="Franca L."/>
            <person name="Froufe H.J.C."/>
            <person name="Barroso C."/>
            <person name="Egas C."/>
            <person name="Da Costa M."/>
            <person name="Margesin R."/>
        </authorList>
    </citation>
    <scope>NUCLEOTIDE SEQUENCE [LARGE SCALE GENOMIC DNA]</scope>
    <source>
        <strain evidence="2 3">AM20-91</strain>
    </source>
</reference>